<evidence type="ECO:0000256" key="1">
    <source>
        <dbReference type="SAM" id="MobiDB-lite"/>
    </source>
</evidence>
<reference evidence="3" key="1">
    <citation type="submission" date="2017-02" db="UniProtKB">
        <authorList>
            <consortium name="WormBaseParasite"/>
        </authorList>
    </citation>
    <scope>IDENTIFICATION</scope>
</reference>
<evidence type="ECO:0000313" key="2">
    <source>
        <dbReference type="Proteomes" id="UP000036681"/>
    </source>
</evidence>
<dbReference type="AlphaFoldDB" id="A0A0M3HNR1"/>
<evidence type="ECO:0000313" key="3">
    <source>
        <dbReference type="WBParaSite" id="ALUE_0000338201-mRNA-1"/>
    </source>
</evidence>
<feature type="compositionally biased region" description="Basic residues" evidence="1">
    <location>
        <begin position="28"/>
        <end position="37"/>
    </location>
</feature>
<keyword evidence="2" id="KW-1185">Reference proteome</keyword>
<sequence>MSRQRHSNMKQSLREREASIKGMATIATRRRLVTTHT</sequence>
<dbReference type="Proteomes" id="UP000036681">
    <property type="component" value="Unplaced"/>
</dbReference>
<organism evidence="2 3">
    <name type="scientific">Ascaris lumbricoides</name>
    <name type="common">Giant roundworm</name>
    <dbReference type="NCBI Taxonomy" id="6252"/>
    <lineage>
        <taxon>Eukaryota</taxon>
        <taxon>Metazoa</taxon>
        <taxon>Ecdysozoa</taxon>
        <taxon>Nematoda</taxon>
        <taxon>Chromadorea</taxon>
        <taxon>Rhabditida</taxon>
        <taxon>Spirurina</taxon>
        <taxon>Ascaridomorpha</taxon>
        <taxon>Ascaridoidea</taxon>
        <taxon>Ascarididae</taxon>
        <taxon>Ascaris</taxon>
    </lineage>
</organism>
<accession>A0A0M3HNR1</accession>
<proteinExistence type="predicted"/>
<feature type="region of interest" description="Disordered" evidence="1">
    <location>
        <begin position="1"/>
        <end position="37"/>
    </location>
</feature>
<name>A0A0M3HNR1_ASCLU</name>
<protein>
    <submittedName>
        <fullName evidence="3">Uncharacterized protein</fullName>
    </submittedName>
</protein>
<dbReference type="WBParaSite" id="ALUE_0000338201-mRNA-1">
    <property type="protein sequence ID" value="ALUE_0000338201-mRNA-1"/>
    <property type="gene ID" value="ALUE_0000338201"/>
</dbReference>